<evidence type="ECO:0000313" key="3">
    <source>
        <dbReference type="Proteomes" id="UP000318720"/>
    </source>
</evidence>
<proteinExistence type="predicted"/>
<evidence type="ECO:0000313" key="2">
    <source>
        <dbReference type="EMBL" id="TQE29127.1"/>
    </source>
</evidence>
<dbReference type="Proteomes" id="UP000318720">
    <property type="component" value="Unassembled WGS sequence"/>
</dbReference>
<feature type="compositionally biased region" description="Polar residues" evidence="1">
    <location>
        <begin position="69"/>
        <end position="78"/>
    </location>
</feature>
<comment type="caution">
    <text evidence="2">The sequence shown here is derived from an EMBL/GenBank/DDBJ whole genome shotgun (WGS) entry which is preliminary data.</text>
</comment>
<feature type="region of interest" description="Disordered" evidence="1">
    <location>
        <begin position="48"/>
        <end position="78"/>
    </location>
</feature>
<protein>
    <submittedName>
        <fullName evidence="2">Uncharacterized protein</fullName>
    </submittedName>
</protein>
<gene>
    <name evidence="2" type="ORF">Sipo8835_25260</name>
</gene>
<evidence type="ECO:0000256" key="1">
    <source>
        <dbReference type="SAM" id="MobiDB-lite"/>
    </source>
</evidence>
<reference evidence="2 3" key="1">
    <citation type="submission" date="2019-03" db="EMBL/GenBank/DDBJ databases">
        <title>Comparative genomic analyses of the sweetpotato soil rot pathogen, Streptomyces ipomoeae.</title>
        <authorList>
            <person name="Ruschel Soares N."/>
            <person name="Badger J.H."/>
            <person name="Huguet-Tapia J.C."/>
            <person name="Clark C.A."/>
            <person name="Pettis G.S."/>
        </authorList>
    </citation>
    <scope>NUCLEOTIDE SEQUENCE [LARGE SCALE GENOMIC DNA]</scope>
    <source>
        <strain evidence="2 3">88-35</strain>
    </source>
</reference>
<organism evidence="2 3">
    <name type="scientific">Streptomyces ipomoeae</name>
    <dbReference type="NCBI Taxonomy" id="103232"/>
    <lineage>
        <taxon>Bacteria</taxon>
        <taxon>Bacillati</taxon>
        <taxon>Actinomycetota</taxon>
        <taxon>Actinomycetes</taxon>
        <taxon>Kitasatosporales</taxon>
        <taxon>Streptomycetaceae</taxon>
        <taxon>Streptomyces</taxon>
    </lineage>
</organism>
<sequence>MPTARSPPYDAVPPNARPQHLRLERTSTLMENDRISSFLAAVDDLRGEDKTVRTTAHTSSVSAEGWPTTEATTSSDAA</sequence>
<name>A0AAE8W0E7_9ACTN</name>
<dbReference type="EMBL" id="SPAZ01000206">
    <property type="protein sequence ID" value="TQE29127.1"/>
    <property type="molecule type" value="Genomic_DNA"/>
</dbReference>
<accession>A0AAE8W0E7</accession>
<feature type="compositionally biased region" description="Polar residues" evidence="1">
    <location>
        <begin position="53"/>
        <end position="62"/>
    </location>
</feature>
<dbReference type="AlphaFoldDB" id="A0AAE8W0E7"/>